<proteinExistence type="predicted"/>
<name>A0A2T6C181_9FLAO</name>
<comment type="caution">
    <text evidence="2">The sequence shown here is derived from an EMBL/GenBank/DDBJ whole genome shotgun (WGS) entry which is preliminary data.</text>
</comment>
<gene>
    <name evidence="2" type="ORF">C8N46_103176</name>
</gene>
<evidence type="ECO:0000256" key="1">
    <source>
        <dbReference type="SAM" id="MobiDB-lite"/>
    </source>
</evidence>
<evidence type="ECO:0000313" key="2">
    <source>
        <dbReference type="EMBL" id="PTX62078.1"/>
    </source>
</evidence>
<protein>
    <submittedName>
        <fullName evidence="2">Uncharacterized protein</fullName>
    </submittedName>
</protein>
<dbReference type="AlphaFoldDB" id="A0A2T6C181"/>
<accession>A0A2T6C181</accession>
<reference evidence="2 3" key="1">
    <citation type="submission" date="2018-04" db="EMBL/GenBank/DDBJ databases">
        <title>Genomic Encyclopedia of Archaeal and Bacterial Type Strains, Phase II (KMG-II): from individual species to whole genera.</title>
        <authorList>
            <person name="Goeker M."/>
        </authorList>
    </citation>
    <scope>NUCLEOTIDE SEQUENCE [LARGE SCALE GENOMIC DNA]</scope>
    <source>
        <strain evidence="2 3">DSM 25731</strain>
    </source>
</reference>
<keyword evidence="3" id="KW-1185">Reference proteome</keyword>
<organism evidence="2 3">
    <name type="scientific">Kordia periserrulae</name>
    <dbReference type="NCBI Taxonomy" id="701523"/>
    <lineage>
        <taxon>Bacteria</taxon>
        <taxon>Pseudomonadati</taxon>
        <taxon>Bacteroidota</taxon>
        <taxon>Flavobacteriia</taxon>
        <taxon>Flavobacteriales</taxon>
        <taxon>Flavobacteriaceae</taxon>
        <taxon>Kordia</taxon>
    </lineage>
</organism>
<dbReference type="EMBL" id="QBKT01000003">
    <property type="protein sequence ID" value="PTX62078.1"/>
    <property type="molecule type" value="Genomic_DNA"/>
</dbReference>
<feature type="compositionally biased region" description="Basic and acidic residues" evidence="1">
    <location>
        <begin position="37"/>
        <end position="47"/>
    </location>
</feature>
<feature type="region of interest" description="Disordered" evidence="1">
    <location>
        <begin position="1"/>
        <end position="47"/>
    </location>
</feature>
<evidence type="ECO:0000313" key="3">
    <source>
        <dbReference type="Proteomes" id="UP000244090"/>
    </source>
</evidence>
<dbReference type="Proteomes" id="UP000244090">
    <property type="component" value="Unassembled WGS sequence"/>
</dbReference>
<sequence length="47" mass="5250">MHTSCKPESLTNEDKTEILVVNPTNEETHEGTGFSYPDKEPNSDNRG</sequence>